<keyword evidence="2" id="KW-1185">Reference proteome</keyword>
<feature type="non-terminal residue" evidence="1">
    <location>
        <position position="1"/>
    </location>
</feature>
<proteinExistence type="predicted"/>
<name>A0AAV5UT66_9BILA</name>
<comment type="caution">
    <text evidence="1">The sequence shown here is derived from an EMBL/GenBank/DDBJ whole genome shotgun (WGS) entry which is preliminary data.</text>
</comment>
<accession>A0AAV5UT66</accession>
<organism evidence="1 2">
    <name type="scientific">Pristionchus fissidentatus</name>
    <dbReference type="NCBI Taxonomy" id="1538716"/>
    <lineage>
        <taxon>Eukaryota</taxon>
        <taxon>Metazoa</taxon>
        <taxon>Ecdysozoa</taxon>
        <taxon>Nematoda</taxon>
        <taxon>Chromadorea</taxon>
        <taxon>Rhabditida</taxon>
        <taxon>Rhabditina</taxon>
        <taxon>Diplogasteromorpha</taxon>
        <taxon>Diplogasteroidea</taxon>
        <taxon>Neodiplogasteridae</taxon>
        <taxon>Pristionchus</taxon>
    </lineage>
</organism>
<evidence type="ECO:0000313" key="2">
    <source>
        <dbReference type="Proteomes" id="UP001432322"/>
    </source>
</evidence>
<dbReference type="Proteomes" id="UP001432322">
    <property type="component" value="Unassembled WGS sequence"/>
</dbReference>
<feature type="non-terminal residue" evidence="1">
    <location>
        <position position="123"/>
    </location>
</feature>
<dbReference type="EMBL" id="BTSY01000001">
    <property type="protein sequence ID" value="GMT09400.1"/>
    <property type="molecule type" value="Genomic_DNA"/>
</dbReference>
<evidence type="ECO:0000313" key="1">
    <source>
        <dbReference type="EMBL" id="GMT09400.1"/>
    </source>
</evidence>
<reference evidence="1" key="1">
    <citation type="submission" date="2023-10" db="EMBL/GenBank/DDBJ databases">
        <title>Genome assembly of Pristionchus species.</title>
        <authorList>
            <person name="Yoshida K."/>
            <person name="Sommer R.J."/>
        </authorList>
    </citation>
    <scope>NUCLEOTIDE SEQUENCE</scope>
    <source>
        <strain evidence="1">RS5133</strain>
    </source>
</reference>
<protein>
    <submittedName>
        <fullName evidence="1">Uncharacterized protein</fullName>
    </submittedName>
</protein>
<gene>
    <name evidence="1" type="ORF">PFISCL1PPCAC_697</name>
</gene>
<sequence>HQRLYDYGATPAESLKSVVPYSAMDSPSYQSLLSLRSSTIPPKACVSLRAFSTTVPSSLCSSGSSIFSGASQATSARGPAAGPVLSAPVPIFSIKARRKRCAEFFQAEYLPVEIWRATKTRSK</sequence>
<dbReference type="AlphaFoldDB" id="A0AAV5UT66"/>